<gene>
    <name evidence="2" type="primary">BQ5605_C007g04465</name>
    <name evidence="2" type="ORF">BQ5605_C007G04465</name>
</gene>
<dbReference type="SUPFAM" id="SSF57184">
    <property type="entry name" value="Growth factor receptor domain"/>
    <property type="match status" value="1"/>
</dbReference>
<keyword evidence="3" id="KW-1185">Reference proteome</keyword>
<evidence type="ECO:0000313" key="3">
    <source>
        <dbReference type="Proteomes" id="UP000249464"/>
    </source>
</evidence>
<feature type="signal peptide" evidence="1">
    <location>
        <begin position="1"/>
        <end position="20"/>
    </location>
</feature>
<accession>A0A2X0MB85</accession>
<feature type="chain" id="PRO_5016158476" evidence="1">
    <location>
        <begin position="21"/>
        <end position="506"/>
    </location>
</feature>
<dbReference type="AlphaFoldDB" id="A0A2X0MB85"/>
<name>A0A2X0MB85_9BASI</name>
<dbReference type="STRING" id="796604.A0A2X0MB85"/>
<dbReference type="EMBL" id="FQNC01000045">
    <property type="protein sequence ID" value="SGY60667.1"/>
    <property type="molecule type" value="Genomic_DNA"/>
</dbReference>
<sequence length="506" mass="53972">MPGLAASMVLALQCTQLAEAIPSRLSPRRGTAFSAIKRPNFLSWAWRQSTGIAEKQLHDEHESKQTNYMCQNTSVPERQKQCEPTTIEFANSGNLRPLTVVVILAQNLPERLRTNKLLPPATSTLERFKGCRILQSFTVKKRDYDRLTFTPLAKRGDNIEIFAFFPNGTGQNMWLPRTISSGSSSTCLPCASTEYKDTTTNKCASCSSLFANSTSCTTTAATSCSYGVVSGGKCVAKRCSTRQYPGPNGDQCTPCPDAGARNCDAQGKSTSCTIGSPTDGVCACPTATYPAPNGRSCLPCPANATACDNTGRATNCSYGIITDAGKCQAVTCPHQRPVSTKGDECCADKAASACSSTNISTNCAYAFKLGDYNSTSNSTSCTGPFSSRYARKYSYGMVTTGFFLSSAATTAVQCAADAYLADLIIPYVWFYSDEGVTVNGTTSQCRLVPYPNSKTSNVTKYTGYDIGVYGTCAQSSAVWPLADMGDATCKEYNLVDQFTAGPGTDG</sequence>
<evidence type="ECO:0000256" key="1">
    <source>
        <dbReference type="SAM" id="SignalP"/>
    </source>
</evidence>
<reference evidence="2 3" key="1">
    <citation type="submission" date="2016-11" db="EMBL/GenBank/DDBJ databases">
        <authorList>
            <person name="Jaros S."/>
            <person name="Januszkiewicz K."/>
            <person name="Wedrychowicz H."/>
        </authorList>
    </citation>
    <scope>NUCLEOTIDE SEQUENCE [LARGE SCALE GENOMIC DNA]</scope>
</reference>
<evidence type="ECO:0000313" key="2">
    <source>
        <dbReference type="EMBL" id="SGY60667.1"/>
    </source>
</evidence>
<protein>
    <submittedName>
        <fullName evidence="2">BQ5605_C007g04465 protein</fullName>
    </submittedName>
</protein>
<dbReference type="InterPro" id="IPR009030">
    <property type="entry name" value="Growth_fac_rcpt_cys_sf"/>
</dbReference>
<keyword evidence="1" id="KW-0732">Signal</keyword>
<organism evidence="2 3">
    <name type="scientific">Microbotryum silenes-dioicae</name>
    <dbReference type="NCBI Taxonomy" id="796604"/>
    <lineage>
        <taxon>Eukaryota</taxon>
        <taxon>Fungi</taxon>
        <taxon>Dikarya</taxon>
        <taxon>Basidiomycota</taxon>
        <taxon>Pucciniomycotina</taxon>
        <taxon>Microbotryomycetes</taxon>
        <taxon>Microbotryales</taxon>
        <taxon>Microbotryaceae</taxon>
        <taxon>Microbotryum</taxon>
    </lineage>
</organism>
<dbReference type="Proteomes" id="UP000249464">
    <property type="component" value="Unassembled WGS sequence"/>
</dbReference>
<proteinExistence type="predicted"/>